<reference evidence="3 4" key="1">
    <citation type="submission" date="2019-12" db="EMBL/GenBank/DDBJ databases">
        <authorList>
            <person name="Yang R."/>
        </authorList>
    </citation>
    <scope>NUCLEOTIDE SEQUENCE [LARGE SCALE GENOMIC DNA]</scope>
    <source>
        <strain evidence="3 4">DONG20-135</strain>
    </source>
</reference>
<protein>
    <submittedName>
        <fullName evidence="3">Methyltransferase domain-containing protein</fullName>
    </submittedName>
</protein>
<gene>
    <name evidence="3" type="ORF">GSF08_08090</name>
</gene>
<dbReference type="Pfam" id="PF13649">
    <property type="entry name" value="Methyltransf_25"/>
    <property type="match status" value="1"/>
</dbReference>
<keyword evidence="3" id="KW-0489">Methyltransferase</keyword>
<evidence type="ECO:0000313" key="4">
    <source>
        <dbReference type="Proteomes" id="UP000434036"/>
    </source>
</evidence>
<comment type="caution">
    <text evidence="3">The sequence shown here is derived from an EMBL/GenBank/DDBJ whole genome shotgun (WGS) entry which is preliminary data.</text>
</comment>
<keyword evidence="1 3" id="KW-0808">Transferase</keyword>
<dbReference type="Gene3D" id="2.20.25.110">
    <property type="entry name" value="S-adenosyl-L-methionine-dependent methyltransferases"/>
    <property type="match status" value="1"/>
</dbReference>
<dbReference type="SUPFAM" id="SSF53335">
    <property type="entry name" value="S-adenosyl-L-methionine-dependent methyltransferases"/>
    <property type="match status" value="1"/>
</dbReference>
<evidence type="ECO:0000313" key="3">
    <source>
        <dbReference type="EMBL" id="MXQ73898.1"/>
    </source>
</evidence>
<proteinExistence type="predicted"/>
<dbReference type="EMBL" id="WUUQ01000002">
    <property type="protein sequence ID" value="MXQ73898.1"/>
    <property type="molecule type" value="Genomic_DNA"/>
</dbReference>
<dbReference type="Gene3D" id="3.40.50.150">
    <property type="entry name" value="Vaccinia Virus protein VP39"/>
    <property type="match status" value="1"/>
</dbReference>
<evidence type="ECO:0000256" key="1">
    <source>
        <dbReference type="ARBA" id="ARBA00022679"/>
    </source>
</evidence>
<accession>A0A6N8U6T6</accession>
<dbReference type="PANTHER" id="PTHR43861">
    <property type="entry name" value="TRANS-ACONITATE 2-METHYLTRANSFERASE-RELATED"/>
    <property type="match status" value="1"/>
</dbReference>
<dbReference type="Proteomes" id="UP000434036">
    <property type="component" value="Unassembled WGS sequence"/>
</dbReference>
<dbReference type="InterPro" id="IPR041698">
    <property type="entry name" value="Methyltransf_25"/>
</dbReference>
<name>A0A6N8U6T6_9FIRM</name>
<organism evidence="3 4">
    <name type="scientific">Copranaerobaculum intestinale</name>
    <dbReference type="NCBI Taxonomy" id="2692629"/>
    <lineage>
        <taxon>Bacteria</taxon>
        <taxon>Bacillati</taxon>
        <taxon>Bacillota</taxon>
        <taxon>Erysipelotrichia</taxon>
        <taxon>Erysipelotrichales</taxon>
        <taxon>Erysipelotrichaceae</taxon>
        <taxon>Copranaerobaculum</taxon>
    </lineage>
</organism>
<sequence length="235" mass="27093">MMYQALAVYYDELVGDEETTLFWKNEIKKQINAGSILEYACGSGDMAIALAKDGYAVTAGDISEAMLQSARAKPGSELVHWQIQDMCAPAEVNELYDGVICLCDSFNYLLEDEQVYAFFHNAYQALKPGGCFIFDTHSLDRLKEFEDEYLEEGSLHEVQYEWSILAQEDRLYQNFLFFDENGVTHHEQHIQRVFAPSFLKEQLEECGFSWKVMTDFKKPGIQPGEKYFYLAKKEK</sequence>
<dbReference type="AlphaFoldDB" id="A0A6N8U6T6"/>
<dbReference type="InterPro" id="IPR029063">
    <property type="entry name" value="SAM-dependent_MTases_sf"/>
</dbReference>
<dbReference type="GO" id="GO:0008168">
    <property type="term" value="F:methyltransferase activity"/>
    <property type="evidence" value="ECO:0007669"/>
    <property type="project" value="UniProtKB-KW"/>
</dbReference>
<evidence type="ECO:0000259" key="2">
    <source>
        <dbReference type="Pfam" id="PF13649"/>
    </source>
</evidence>
<keyword evidence="4" id="KW-1185">Reference proteome</keyword>
<feature type="domain" description="Methyltransferase" evidence="2">
    <location>
        <begin position="36"/>
        <end position="130"/>
    </location>
</feature>
<reference evidence="3 4" key="2">
    <citation type="submission" date="2020-01" db="EMBL/GenBank/DDBJ databases">
        <title>Clostridiaceae sp. nov. isolated from the gut of human by culturomics.</title>
        <authorList>
            <person name="Chang Y."/>
        </authorList>
    </citation>
    <scope>NUCLEOTIDE SEQUENCE [LARGE SCALE GENOMIC DNA]</scope>
    <source>
        <strain evidence="3 4">DONG20-135</strain>
    </source>
</reference>
<dbReference type="CDD" id="cd02440">
    <property type="entry name" value="AdoMet_MTases"/>
    <property type="match status" value="1"/>
</dbReference>
<dbReference type="RefSeq" id="WP_160625298.1">
    <property type="nucleotide sequence ID" value="NZ_WUUQ01000002.1"/>
</dbReference>
<dbReference type="GO" id="GO:0032259">
    <property type="term" value="P:methylation"/>
    <property type="evidence" value="ECO:0007669"/>
    <property type="project" value="UniProtKB-KW"/>
</dbReference>